<evidence type="ECO:0000256" key="1">
    <source>
        <dbReference type="SAM" id="MobiDB-lite"/>
    </source>
</evidence>
<accession>A0A1J3FUB1</accession>
<reference evidence="2" key="1">
    <citation type="submission" date="2016-07" db="EMBL/GenBank/DDBJ databases">
        <title>De novo transcriptome assembly of four accessions of the metal hyperaccumulator plant Noccaea caerulescens.</title>
        <authorList>
            <person name="Blande D."/>
            <person name="Halimaa P."/>
            <person name="Tervahauta A.I."/>
            <person name="Aarts M.G."/>
            <person name="Karenlampi S.O."/>
        </authorList>
    </citation>
    <scope>NUCLEOTIDE SEQUENCE</scope>
</reference>
<dbReference type="EMBL" id="GEVK01005159">
    <property type="protein sequence ID" value="JAU47673.1"/>
    <property type="molecule type" value="Transcribed_RNA"/>
</dbReference>
<sequence>MVAPFKALENIDMSLEELYSHVGITGKSNSIKKDPLSNSGVSETLLAVRIPACVANSSRPNQPKRLRRYCEQKLRLHDHRDPPRRLGRTSGERNVVDESQ</sequence>
<organism evidence="2">
    <name type="scientific">Noccaea caerulescens</name>
    <name type="common">Alpine penny-cress</name>
    <name type="synonym">Thlaspi caerulescens</name>
    <dbReference type="NCBI Taxonomy" id="107243"/>
    <lineage>
        <taxon>Eukaryota</taxon>
        <taxon>Viridiplantae</taxon>
        <taxon>Streptophyta</taxon>
        <taxon>Embryophyta</taxon>
        <taxon>Tracheophyta</taxon>
        <taxon>Spermatophyta</taxon>
        <taxon>Magnoliopsida</taxon>
        <taxon>eudicotyledons</taxon>
        <taxon>Gunneridae</taxon>
        <taxon>Pentapetalae</taxon>
        <taxon>rosids</taxon>
        <taxon>malvids</taxon>
        <taxon>Brassicales</taxon>
        <taxon>Brassicaceae</taxon>
        <taxon>Coluteocarpeae</taxon>
        <taxon>Noccaea</taxon>
    </lineage>
</organism>
<protein>
    <submittedName>
        <fullName evidence="2">Uncharacterized protein</fullName>
    </submittedName>
</protein>
<evidence type="ECO:0000313" key="2">
    <source>
        <dbReference type="EMBL" id="JAU47673.1"/>
    </source>
</evidence>
<proteinExistence type="predicted"/>
<dbReference type="AlphaFoldDB" id="A0A1J3FUB1"/>
<feature type="region of interest" description="Disordered" evidence="1">
    <location>
        <begin position="73"/>
        <end position="100"/>
    </location>
</feature>
<name>A0A1J3FUB1_NOCCA</name>
<gene>
    <name evidence="2" type="ORF">LC_TR19150_c2_g1_i1_g.63961</name>
</gene>